<feature type="binding site" evidence="6">
    <location>
        <position position="235"/>
    </location>
    <ligand>
        <name>Zn(2+)</name>
        <dbReference type="ChEBI" id="CHEBI:29105"/>
    </ligand>
</feature>
<dbReference type="GO" id="GO:0033528">
    <property type="term" value="P:S-methylmethionine cycle"/>
    <property type="evidence" value="ECO:0000318"/>
    <property type="project" value="GO_Central"/>
</dbReference>
<comment type="pathway">
    <text evidence="5">Amino-acid biosynthesis; L-methionine biosynthesis via de novo pathway.</text>
</comment>
<dbReference type="OMA" id="CSQPEVI"/>
<dbReference type="KEGG" id="dpx:DAPPUDRAFT_308201"/>
<dbReference type="InterPro" id="IPR036589">
    <property type="entry name" value="HCY_dom_sf"/>
</dbReference>
<evidence type="ECO:0000256" key="4">
    <source>
        <dbReference type="ARBA" id="ARBA00022833"/>
    </source>
</evidence>
<keyword evidence="2 6" id="KW-0808">Transferase</keyword>
<dbReference type="PANTHER" id="PTHR46015">
    <property type="entry name" value="ZGC:172121"/>
    <property type="match status" value="1"/>
</dbReference>
<dbReference type="FunCoup" id="E9H6P7">
    <property type="interactions" value="81"/>
</dbReference>
<evidence type="ECO:0000256" key="2">
    <source>
        <dbReference type="ARBA" id="ARBA00022679"/>
    </source>
</evidence>
<dbReference type="EMBL" id="GL732598">
    <property type="protein sequence ID" value="EFX72546.1"/>
    <property type="molecule type" value="Genomic_DNA"/>
</dbReference>
<keyword evidence="4 6" id="KW-0862">Zinc</keyword>
<dbReference type="NCBIfam" id="NF007020">
    <property type="entry name" value="PRK09485.1"/>
    <property type="match status" value="1"/>
</dbReference>
<evidence type="ECO:0000259" key="7">
    <source>
        <dbReference type="PROSITE" id="PS50970"/>
    </source>
</evidence>
<evidence type="ECO:0000313" key="8">
    <source>
        <dbReference type="EMBL" id="EFX72546.1"/>
    </source>
</evidence>
<dbReference type="Pfam" id="PF02574">
    <property type="entry name" value="S-methyl_trans"/>
    <property type="match status" value="1"/>
</dbReference>
<dbReference type="STRING" id="6669.E9H6P7"/>
<evidence type="ECO:0000313" key="9">
    <source>
        <dbReference type="Proteomes" id="UP000000305"/>
    </source>
</evidence>
<evidence type="ECO:0000256" key="6">
    <source>
        <dbReference type="PROSITE-ProRule" id="PRU00333"/>
    </source>
</evidence>
<protein>
    <recommendedName>
        <fullName evidence="7">Hcy-binding domain-containing protein</fullName>
    </recommendedName>
</protein>
<keyword evidence="3 6" id="KW-0479">Metal-binding</keyword>
<sequence>MSEKLLILDGGLGTLLYRRGAFVKGDPLWSVRCLVSKEQLEGRRQLLQAHLDYLAAGADIIKTNSYQMSTENLRKCLPGLSQEKALEMMKDSVRIARNACQQFWQSIGEEKSGRRKPGVAGSIGPYGACKADMSEYTGAYVDSMTEEELIQWHRPRLVALLEAGVDYLAIETFPALLEAKAILQLLKQEAPDIPAWISFSCKDEQHLCHGETLDSVLKHVWVNKTPGLKAIGINCTPERLIGPLLRSLDGVDHVPVILYPNREESFEDEGPPVAAYPSRQDEKCNNNLSKLAKEWLSIHPNVFALGGCCFYHPPDITILSCDFGN</sequence>
<evidence type="ECO:0000256" key="1">
    <source>
        <dbReference type="ARBA" id="ARBA00022603"/>
    </source>
</evidence>
<feature type="domain" description="Hcy-binding" evidence="7">
    <location>
        <begin position="1"/>
        <end position="323"/>
    </location>
</feature>
<organism evidence="8 9">
    <name type="scientific">Daphnia pulex</name>
    <name type="common">Water flea</name>
    <dbReference type="NCBI Taxonomy" id="6669"/>
    <lineage>
        <taxon>Eukaryota</taxon>
        <taxon>Metazoa</taxon>
        <taxon>Ecdysozoa</taxon>
        <taxon>Arthropoda</taxon>
        <taxon>Crustacea</taxon>
        <taxon>Branchiopoda</taxon>
        <taxon>Diplostraca</taxon>
        <taxon>Cladocera</taxon>
        <taxon>Anomopoda</taxon>
        <taxon>Daphniidae</taxon>
        <taxon>Daphnia</taxon>
    </lineage>
</organism>
<dbReference type="GO" id="GO:0046872">
    <property type="term" value="F:metal ion binding"/>
    <property type="evidence" value="ECO:0007669"/>
    <property type="project" value="UniProtKB-KW"/>
</dbReference>
<dbReference type="eggNOG" id="KOG1579">
    <property type="taxonomic scope" value="Eukaryota"/>
</dbReference>
<dbReference type="OrthoDB" id="261426at2759"/>
<dbReference type="Proteomes" id="UP000000305">
    <property type="component" value="Unassembled WGS sequence"/>
</dbReference>
<evidence type="ECO:0000256" key="5">
    <source>
        <dbReference type="ARBA" id="ARBA00034478"/>
    </source>
</evidence>
<dbReference type="PANTHER" id="PTHR46015:SF1">
    <property type="entry name" value="HOMOCYSTEINE S-METHYLTRANSFERASE-LIKE ISOFORM 1"/>
    <property type="match status" value="1"/>
</dbReference>
<dbReference type="InterPro" id="IPR051486">
    <property type="entry name" value="Hcy_S-methyltransferase"/>
</dbReference>
<accession>E9H6P7</accession>
<dbReference type="GO" id="GO:0032259">
    <property type="term" value="P:methylation"/>
    <property type="evidence" value="ECO:0007669"/>
    <property type="project" value="UniProtKB-KW"/>
</dbReference>
<proteinExistence type="predicted"/>
<dbReference type="PhylomeDB" id="E9H6P7"/>
<evidence type="ECO:0000256" key="3">
    <source>
        <dbReference type="ARBA" id="ARBA00022723"/>
    </source>
</evidence>
<keyword evidence="9" id="KW-1185">Reference proteome</keyword>
<keyword evidence="1 6" id="KW-0489">Methyltransferase</keyword>
<comment type="cofactor">
    <cofactor evidence="6">
        <name>Zn(2+)</name>
        <dbReference type="ChEBI" id="CHEBI:29105"/>
    </cofactor>
</comment>
<feature type="binding site" evidence="6">
    <location>
        <position position="308"/>
    </location>
    <ligand>
        <name>Zn(2+)</name>
        <dbReference type="ChEBI" id="CHEBI:29105"/>
    </ligand>
</feature>
<dbReference type="GO" id="GO:0008898">
    <property type="term" value="F:S-adenosylmethionine-homocysteine S-methyltransferase activity"/>
    <property type="evidence" value="ECO:0000318"/>
    <property type="project" value="GO_Central"/>
</dbReference>
<reference evidence="8 9" key="1">
    <citation type="journal article" date="2011" name="Science">
        <title>The ecoresponsive genome of Daphnia pulex.</title>
        <authorList>
            <person name="Colbourne J.K."/>
            <person name="Pfrender M.E."/>
            <person name="Gilbert D."/>
            <person name="Thomas W.K."/>
            <person name="Tucker A."/>
            <person name="Oakley T.H."/>
            <person name="Tokishita S."/>
            <person name="Aerts A."/>
            <person name="Arnold G.J."/>
            <person name="Basu M.K."/>
            <person name="Bauer D.J."/>
            <person name="Caceres C.E."/>
            <person name="Carmel L."/>
            <person name="Casola C."/>
            <person name="Choi J.H."/>
            <person name="Detter J.C."/>
            <person name="Dong Q."/>
            <person name="Dusheyko S."/>
            <person name="Eads B.D."/>
            <person name="Frohlich T."/>
            <person name="Geiler-Samerotte K.A."/>
            <person name="Gerlach D."/>
            <person name="Hatcher P."/>
            <person name="Jogdeo S."/>
            <person name="Krijgsveld J."/>
            <person name="Kriventseva E.V."/>
            <person name="Kultz D."/>
            <person name="Laforsch C."/>
            <person name="Lindquist E."/>
            <person name="Lopez J."/>
            <person name="Manak J.R."/>
            <person name="Muller J."/>
            <person name="Pangilinan J."/>
            <person name="Patwardhan R.P."/>
            <person name="Pitluck S."/>
            <person name="Pritham E.J."/>
            <person name="Rechtsteiner A."/>
            <person name="Rho M."/>
            <person name="Rogozin I.B."/>
            <person name="Sakarya O."/>
            <person name="Salamov A."/>
            <person name="Schaack S."/>
            <person name="Shapiro H."/>
            <person name="Shiga Y."/>
            <person name="Skalitzky C."/>
            <person name="Smith Z."/>
            <person name="Souvorov A."/>
            <person name="Sung W."/>
            <person name="Tang Z."/>
            <person name="Tsuchiya D."/>
            <person name="Tu H."/>
            <person name="Vos H."/>
            <person name="Wang M."/>
            <person name="Wolf Y.I."/>
            <person name="Yamagata H."/>
            <person name="Yamada T."/>
            <person name="Ye Y."/>
            <person name="Shaw J.R."/>
            <person name="Andrews J."/>
            <person name="Crease T.J."/>
            <person name="Tang H."/>
            <person name="Lucas S.M."/>
            <person name="Robertson H.M."/>
            <person name="Bork P."/>
            <person name="Koonin E.V."/>
            <person name="Zdobnov E.M."/>
            <person name="Grigoriev I.V."/>
            <person name="Lynch M."/>
            <person name="Boore J.L."/>
        </authorList>
    </citation>
    <scope>NUCLEOTIDE SEQUENCE [LARGE SCALE GENOMIC DNA]</scope>
</reference>
<dbReference type="Gene3D" id="3.20.20.330">
    <property type="entry name" value="Homocysteine-binding-like domain"/>
    <property type="match status" value="1"/>
</dbReference>
<dbReference type="HOGENOM" id="CLU_004914_3_2_1"/>
<feature type="binding site" evidence="6">
    <location>
        <position position="309"/>
    </location>
    <ligand>
        <name>Zn(2+)</name>
        <dbReference type="ChEBI" id="CHEBI:29105"/>
    </ligand>
</feature>
<dbReference type="AlphaFoldDB" id="E9H6P7"/>
<dbReference type="FunFam" id="3.20.20.330:FF:000002">
    <property type="entry name" value="Homocysteine S-methyltransferase"/>
    <property type="match status" value="1"/>
</dbReference>
<name>E9H6P7_DAPPU</name>
<gene>
    <name evidence="8" type="ORF">DAPPUDRAFT_308201</name>
</gene>
<dbReference type="InterPro" id="IPR003726">
    <property type="entry name" value="HCY_dom"/>
</dbReference>
<dbReference type="GO" id="GO:0009086">
    <property type="term" value="P:methionine biosynthetic process"/>
    <property type="evidence" value="ECO:0000318"/>
    <property type="project" value="GO_Central"/>
</dbReference>
<dbReference type="PROSITE" id="PS50970">
    <property type="entry name" value="HCY"/>
    <property type="match status" value="1"/>
</dbReference>
<dbReference type="SUPFAM" id="SSF82282">
    <property type="entry name" value="Homocysteine S-methyltransferase"/>
    <property type="match status" value="1"/>
</dbReference>
<dbReference type="InParanoid" id="E9H6P7"/>